<keyword evidence="2 3" id="KW-0378">Hydrolase</keyword>
<dbReference type="InterPro" id="IPR015797">
    <property type="entry name" value="NUDIX_hydrolase-like_dom_sf"/>
</dbReference>
<dbReference type="PANTHER" id="PTHR43046">
    <property type="entry name" value="GDP-MANNOSE MANNOSYL HYDROLASE"/>
    <property type="match status" value="1"/>
</dbReference>
<dbReference type="GO" id="GO:0016787">
    <property type="term" value="F:hydrolase activity"/>
    <property type="evidence" value="ECO:0007669"/>
    <property type="project" value="UniProtKB-KW"/>
</dbReference>
<dbReference type="EMBL" id="QKWW01000069">
    <property type="protein sequence ID" value="PZT53501.1"/>
    <property type="molecule type" value="Genomic_DNA"/>
</dbReference>
<comment type="similarity">
    <text evidence="3">Belongs to the Nudix hydrolase family.</text>
</comment>
<reference evidence="5 6" key="1">
    <citation type="submission" date="2018-06" db="EMBL/GenBank/DDBJ databases">
        <title>Isolation of heavy metals resistant Paenibacillus silvae NC2 from Gold-Copper mine in ZiJin, China.</title>
        <authorList>
            <person name="Xu J."/>
            <person name="Mazhar H.S."/>
            <person name="Rensing C."/>
        </authorList>
    </citation>
    <scope>NUCLEOTIDE SEQUENCE [LARGE SCALE GENOMIC DNA]</scope>
    <source>
        <strain evidence="5 6">NC2</strain>
    </source>
</reference>
<protein>
    <submittedName>
        <fullName evidence="5">NUDIX domain-containing protein</fullName>
    </submittedName>
</protein>
<dbReference type="PRINTS" id="PR00502">
    <property type="entry name" value="NUDIXFAMILY"/>
</dbReference>
<dbReference type="Pfam" id="PF00293">
    <property type="entry name" value="NUDIX"/>
    <property type="match status" value="1"/>
</dbReference>
<evidence type="ECO:0000259" key="4">
    <source>
        <dbReference type="PROSITE" id="PS51462"/>
    </source>
</evidence>
<dbReference type="SUPFAM" id="SSF55811">
    <property type="entry name" value="Nudix"/>
    <property type="match status" value="1"/>
</dbReference>
<organism evidence="5 6">
    <name type="scientific">Paenibacillus silvae</name>
    <dbReference type="NCBI Taxonomy" id="1325358"/>
    <lineage>
        <taxon>Bacteria</taxon>
        <taxon>Bacillati</taxon>
        <taxon>Bacillota</taxon>
        <taxon>Bacilli</taxon>
        <taxon>Bacillales</taxon>
        <taxon>Paenibacillaceae</taxon>
        <taxon>Paenibacillus</taxon>
    </lineage>
</organism>
<accession>A0A2W6NCL1</accession>
<dbReference type="PROSITE" id="PS51462">
    <property type="entry name" value="NUDIX"/>
    <property type="match status" value="1"/>
</dbReference>
<dbReference type="InterPro" id="IPR020476">
    <property type="entry name" value="Nudix_hydrolase"/>
</dbReference>
<evidence type="ECO:0000313" key="6">
    <source>
        <dbReference type="Proteomes" id="UP000249204"/>
    </source>
</evidence>
<evidence type="ECO:0000256" key="2">
    <source>
        <dbReference type="ARBA" id="ARBA00022801"/>
    </source>
</evidence>
<evidence type="ECO:0000313" key="5">
    <source>
        <dbReference type="EMBL" id="PZT53501.1"/>
    </source>
</evidence>
<name>A0A2W6NCL1_9BACL</name>
<dbReference type="InterPro" id="IPR020084">
    <property type="entry name" value="NUDIX_hydrolase_CS"/>
</dbReference>
<dbReference type="Proteomes" id="UP000249204">
    <property type="component" value="Unassembled WGS sequence"/>
</dbReference>
<feature type="domain" description="Nudix hydrolase" evidence="4">
    <location>
        <begin position="17"/>
        <end position="151"/>
    </location>
</feature>
<dbReference type="PROSITE" id="PS00893">
    <property type="entry name" value="NUDIX_BOX"/>
    <property type="match status" value="1"/>
</dbReference>
<dbReference type="AlphaFoldDB" id="A0A2W6NCL1"/>
<dbReference type="RefSeq" id="WP_111272442.1">
    <property type="nucleotide sequence ID" value="NZ_QKWW01000069.1"/>
</dbReference>
<dbReference type="PANTHER" id="PTHR43046:SF14">
    <property type="entry name" value="MUTT_NUDIX FAMILY PROTEIN"/>
    <property type="match status" value="1"/>
</dbReference>
<sequence length="163" mass="19221">MTNTVNRNISHKLGRERFNFRVAGIVMNGDKILLHQAKQDDFWNLPGGKAELNESTEEAIRREMVEELGISAQVQRLAFICEDFYEYDDIHMHEIGFYYVISLPEAHSYYDEPEFNGLENDGELTFRWFPMGELEQMEIYPVFLRKELAHLRDTSGIKHFIQK</sequence>
<evidence type="ECO:0000256" key="3">
    <source>
        <dbReference type="RuleBase" id="RU003476"/>
    </source>
</evidence>
<comment type="caution">
    <text evidence="5">The sequence shown here is derived from an EMBL/GenBank/DDBJ whole genome shotgun (WGS) entry which is preliminary data.</text>
</comment>
<comment type="cofactor">
    <cofactor evidence="1">
        <name>Mg(2+)</name>
        <dbReference type="ChEBI" id="CHEBI:18420"/>
    </cofactor>
</comment>
<proteinExistence type="inferred from homology"/>
<dbReference type="CDD" id="cd04688">
    <property type="entry name" value="NUDIX_Hydrolase"/>
    <property type="match status" value="1"/>
</dbReference>
<dbReference type="Gene3D" id="3.90.79.10">
    <property type="entry name" value="Nucleoside Triphosphate Pyrophosphohydrolase"/>
    <property type="match status" value="1"/>
</dbReference>
<dbReference type="InterPro" id="IPR000086">
    <property type="entry name" value="NUDIX_hydrolase_dom"/>
</dbReference>
<gene>
    <name evidence="5" type="ORF">DN757_22675</name>
</gene>
<evidence type="ECO:0000256" key="1">
    <source>
        <dbReference type="ARBA" id="ARBA00001946"/>
    </source>
</evidence>